<evidence type="ECO:0000313" key="3">
    <source>
        <dbReference type="Proteomes" id="UP001164459"/>
    </source>
</evidence>
<organism evidence="2 3">
    <name type="scientific">Nannocystis punicea</name>
    <dbReference type="NCBI Taxonomy" id="2995304"/>
    <lineage>
        <taxon>Bacteria</taxon>
        <taxon>Pseudomonadati</taxon>
        <taxon>Myxococcota</taxon>
        <taxon>Polyangia</taxon>
        <taxon>Nannocystales</taxon>
        <taxon>Nannocystaceae</taxon>
        <taxon>Nannocystis</taxon>
    </lineage>
</organism>
<gene>
    <name evidence="2" type="ORF">O0S08_16675</name>
</gene>
<dbReference type="InterPro" id="IPR004155">
    <property type="entry name" value="PBS_lyase_HEAT"/>
</dbReference>
<dbReference type="InterPro" id="IPR016024">
    <property type="entry name" value="ARM-type_fold"/>
</dbReference>
<feature type="region of interest" description="Disordered" evidence="1">
    <location>
        <begin position="355"/>
        <end position="386"/>
    </location>
</feature>
<dbReference type="Proteomes" id="UP001164459">
    <property type="component" value="Chromosome"/>
</dbReference>
<dbReference type="Pfam" id="PF13646">
    <property type="entry name" value="HEAT_2"/>
    <property type="match status" value="1"/>
</dbReference>
<protein>
    <submittedName>
        <fullName evidence="2">HEAT repeat domain-containing protein</fullName>
    </submittedName>
</protein>
<reference evidence="2" key="1">
    <citation type="submission" date="2022-11" db="EMBL/GenBank/DDBJ databases">
        <title>Minimal conservation of predation-associated metabolite biosynthetic gene clusters underscores biosynthetic potential of Myxococcota including descriptions for ten novel species: Archangium lansinium sp. nov., Myxococcus landrumus sp. nov., Nannocystis bai.</title>
        <authorList>
            <person name="Ahearne A."/>
            <person name="Stevens C."/>
            <person name="Dowd S."/>
        </authorList>
    </citation>
    <scope>NUCLEOTIDE SEQUENCE</scope>
    <source>
        <strain evidence="2">Fl3</strain>
    </source>
</reference>
<sequence length="541" mass="57433">MLANLDAIDWKSLRHAYGEASDVPKLIRALVSDHPGKREGALDALFSTIWHQGTVYSASPAAVPFLVELLDAEAQEDLPAILELLAHLATGTPDDDVDAAPNPATAAREAVSRGIEVYARRLGHPEPAVRVAAAYLLGLFAVEEARAPLEAAVEDDSEPAVRAVAGFALGCIADAARADGLRERLVDISEHPAVRLYAGLGLTRGGAPVDGPHFEALAELIADVDLFGQLDELHDNAARMSYGPLADGLLRLPAAARLRLAPALGRALEAVRGRDALGLATALLGLVFADAAVPAGATAANLGEVQREVLASLVRAPAAWRYANIGVALRDIGLPPALTERAALAEWLGVDAAELAEDDEDDDGDEAAGEGDGDDEDAGVDVEAPEPDADELDRIGRFVTCLDGQDWREARQWFAFFQQMRGVARVEPPAIGRYFGAHANLEAGYWLYDRELSRSLGTCVPLEHIRLAVGRKDSDDQVALRIRVDDDCLDAVLAAIVRHQDRVTPTDFTALAIDLIGAAPEVLLETGRAQRARLGRAAGSA</sequence>
<dbReference type="EMBL" id="CP114040">
    <property type="protein sequence ID" value="WAS97779.1"/>
    <property type="molecule type" value="Genomic_DNA"/>
</dbReference>
<dbReference type="RefSeq" id="WP_269040146.1">
    <property type="nucleotide sequence ID" value="NZ_CP114040.1"/>
</dbReference>
<evidence type="ECO:0000313" key="2">
    <source>
        <dbReference type="EMBL" id="WAS97779.1"/>
    </source>
</evidence>
<proteinExistence type="predicted"/>
<name>A0ABY7HFQ1_9BACT</name>
<dbReference type="SMART" id="SM00567">
    <property type="entry name" value="EZ_HEAT"/>
    <property type="match status" value="3"/>
</dbReference>
<keyword evidence="3" id="KW-1185">Reference proteome</keyword>
<evidence type="ECO:0000256" key="1">
    <source>
        <dbReference type="SAM" id="MobiDB-lite"/>
    </source>
</evidence>
<dbReference type="SUPFAM" id="SSF48371">
    <property type="entry name" value="ARM repeat"/>
    <property type="match status" value="1"/>
</dbReference>
<dbReference type="InterPro" id="IPR011989">
    <property type="entry name" value="ARM-like"/>
</dbReference>
<dbReference type="Gene3D" id="1.25.10.10">
    <property type="entry name" value="Leucine-rich Repeat Variant"/>
    <property type="match status" value="1"/>
</dbReference>
<accession>A0ABY7HFQ1</accession>